<reference evidence="2" key="1">
    <citation type="submission" date="2020-07" db="EMBL/GenBank/DDBJ databases">
        <title>Huge and variable diversity of episymbiotic CPR bacteria and DPANN archaea in groundwater ecosystems.</title>
        <authorList>
            <person name="He C.Y."/>
            <person name="Keren R."/>
            <person name="Whittaker M."/>
            <person name="Farag I.F."/>
            <person name="Doudna J."/>
            <person name="Cate J.H.D."/>
            <person name="Banfield J.F."/>
        </authorList>
    </citation>
    <scope>NUCLEOTIDE SEQUENCE</scope>
    <source>
        <strain evidence="2">NC_groundwater_1664_Pr3_B-0.1um_52_9</strain>
    </source>
</reference>
<sequence length="461" mass="51569">MRAVREAFHKSGFNDCENSFLSDRRLSAAAATAEEWFRRGIKVILPANLKSGEATTVDLPAVFFVRGNTSILERPTAAILNSRGKLTLSPDDQWLAATKEAFQYAVAKGLVLVSGYGNIQYSTTCALARRGPMVVVCHELLPFMVPDPAQTELASFSEEFFRSDKILFLSAFPPGPATGPNTRRTERDRLISEIASVLLVGRVRKGGNMGRILRQAEVKGKKTVHFGGQEEGLERSTEKVEHGASESVPGCRASLVQERPLKHAIRQFEGFADGSRFLIHYTRSFPGPWPGQNMLDYCLSLIDGEKDSTHTAFDTLMRIVKERRIRASAKLIRGKYPVVSLTECPPGEVRNLNEWRPGLIRWSFEPYGVALPLRPLFCMGARPVIYAVKEAYEDLSDELRYLFQLQSAYGRGWSLEKEWRIRGDLEITESLQREMVIIVKTIEEAVAVWETCRIPTALAGA</sequence>
<dbReference type="Gene3D" id="3.40.50.450">
    <property type="match status" value="1"/>
</dbReference>
<comment type="caution">
    <text evidence="2">The sequence shown here is derived from an EMBL/GenBank/DDBJ whole genome shotgun (WGS) entry which is preliminary data.</text>
</comment>
<protein>
    <submittedName>
        <fullName evidence="2">Uncharacterized protein</fullName>
    </submittedName>
</protein>
<evidence type="ECO:0000256" key="1">
    <source>
        <dbReference type="SAM" id="MobiDB-lite"/>
    </source>
</evidence>
<dbReference type="EMBL" id="JACRDE010000545">
    <property type="protein sequence ID" value="MBI5251939.1"/>
    <property type="molecule type" value="Genomic_DNA"/>
</dbReference>
<evidence type="ECO:0000313" key="2">
    <source>
        <dbReference type="EMBL" id="MBI5251939.1"/>
    </source>
</evidence>
<name>A0A9D6Z5C2_9BACT</name>
<gene>
    <name evidence="2" type="ORF">HY912_20800</name>
</gene>
<feature type="compositionally biased region" description="Basic and acidic residues" evidence="1">
    <location>
        <begin position="232"/>
        <end position="244"/>
    </location>
</feature>
<dbReference type="AlphaFoldDB" id="A0A9D6Z5C2"/>
<dbReference type="Proteomes" id="UP000807825">
    <property type="component" value="Unassembled WGS sequence"/>
</dbReference>
<accession>A0A9D6Z5C2</accession>
<proteinExistence type="predicted"/>
<feature type="region of interest" description="Disordered" evidence="1">
    <location>
        <begin position="229"/>
        <end position="248"/>
    </location>
</feature>
<organism evidence="2 3">
    <name type="scientific">Desulfomonile tiedjei</name>
    <dbReference type="NCBI Taxonomy" id="2358"/>
    <lineage>
        <taxon>Bacteria</taxon>
        <taxon>Pseudomonadati</taxon>
        <taxon>Thermodesulfobacteriota</taxon>
        <taxon>Desulfomonilia</taxon>
        <taxon>Desulfomonilales</taxon>
        <taxon>Desulfomonilaceae</taxon>
        <taxon>Desulfomonile</taxon>
    </lineage>
</organism>
<evidence type="ECO:0000313" key="3">
    <source>
        <dbReference type="Proteomes" id="UP000807825"/>
    </source>
</evidence>